<evidence type="ECO:0000256" key="1">
    <source>
        <dbReference type="SAM" id="SignalP"/>
    </source>
</evidence>
<dbReference type="PANTHER" id="PTHR34618">
    <property type="entry name" value="SURFACE PROTEIN MAS1, PUTATIVE-RELATED"/>
    <property type="match status" value="1"/>
</dbReference>
<dbReference type="InterPro" id="IPR021476">
    <property type="entry name" value="Egh16-like"/>
</dbReference>
<sequence>MRSQFVFTLSLLASAYGHAFINTVAGANGVSAFALGPLRCRSSPMRWAVDEHLADGGGPFSAEINEGVTGTSWAPIEVTTQAPGTDGILRETPANPSISVQIPSNVTCTGGTTGDTCLIRFSKGGTDGQTTRADAAGPFGGCVAVAHHPRARATAPLVLTARRAFISKDRY</sequence>
<keyword evidence="3" id="KW-1185">Reference proteome</keyword>
<feature type="signal peptide" evidence="1">
    <location>
        <begin position="1"/>
        <end position="19"/>
    </location>
</feature>
<dbReference type="EMBL" id="KN881851">
    <property type="protein sequence ID" value="KIY48244.1"/>
    <property type="molecule type" value="Genomic_DNA"/>
</dbReference>
<keyword evidence="1" id="KW-0732">Signal</keyword>
<evidence type="ECO:0000313" key="3">
    <source>
        <dbReference type="Proteomes" id="UP000054144"/>
    </source>
</evidence>
<evidence type="ECO:0000313" key="2">
    <source>
        <dbReference type="EMBL" id="KIY48244.1"/>
    </source>
</evidence>
<gene>
    <name evidence="2" type="ORF">FISHEDRAFT_73806</name>
</gene>
<feature type="chain" id="PRO_5002316333" evidence="1">
    <location>
        <begin position="20"/>
        <end position="171"/>
    </location>
</feature>
<proteinExistence type="predicted"/>
<dbReference type="PANTHER" id="PTHR34618:SF1">
    <property type="entry name" value="SECRETED PROTEIN"/>
    <property type="match status" value="1"/>
</dbReference>
<reference evidence="2 3" key="1">
    <citation type="journal article" date="2015" name="Fungal Genet. Biol.">
        <title>Evolution of novel wood decay mechanisms in Agaricales revealed by the genome sequences of Fistulina hepatica and Cylindrobasidium torrendii.</title>
        <authorList>
            <person name="Floudas D."/>
            <person name="Held B.W."/>
            <person name="Riley R."/>
            <person name="Nagy L.G."/>
            <person name="Koehler G."/>
            <person name="Ransdell A.S."/>
            <person name="Younus H."/>
            <person name="Chow J."/>
            <person name="Chiniquy J."/>
            <person name="Lipzen A."/>
            <person name="Tritt A."/>
            <person name="Sun H."/>
            <person name="Haridas S."/>
            <person name="LaButti K."/>
            <person name="Ohm R.A."/>
            <person name="Kues U."/>
            <person name="Blanchette R.A."/>
            <person name="Grigoriev I.V."/>
            <person name="Minto R.E."/>
            <person name="Hibbett D.S."/>
        </authorList>
    </citation>
    <scope>NUCLEOTIDE SEQUENCE [LARGE SCALE GENOMIC DNA]</scope>
    <source>
        <strain evidence="2 3">ATCC 64428</strain>
    </source>
</reference>
<dbReference type="AlphaFoldDB" id="A0A0D7ACV1"/>
<dbReference type="Proteomes" id="UP000054144">
    <property type="component" value="Unassembled WGS sequence"/>
</dbReference>
<organism evidence="2 3">
    <name type="scientific">Fistulina hepatica ATCC 64428</name>
    <dbReference type="NCBI Taxonomy" id="1128425"/>
    <lineage>
        <taxon>Eukaryota</taxon>
        <taxon>Fungi</taxon>
        <taxon>Dikarya</taxon>
        <taxon>Basidiomycota</taxon>
        <taxon>Agaricomycotina</taxon>
        <taxon>Agaricomycetes</taxon>
        <taxon>Agaricomycetidae</taxon>
        <taxon>Agaricales</taxon>
        <taxon>Fistulinaceae</taxon>
        <taxon>Fistulina</taxon>
    </lineage>
</organism>
<dbReference type="Pfam" id="PF11327">
    <property type="entry name" value="Egh16-like"/>
    <property type="match status" value="1"/>
</dbReference>
<dbReference type="OrthoDB" id="3241054at2759"/>
<protein>
    <submittedName>
        <fullName evidence="2">Uncharacterized protein</fullName>
    </submittedName>
</protein>
<accession>A0A0D7ACV1</accession>
<name>A0A0D7ACV1_9AGAR</name>